<evidence type="ECO:0000256" key="1">
    <source>
        <dbReference type="SAM" id="MobiDB-lite"/>
    </source>
</evidence>
<sequence length="80" mass="8910">MSWVRNGAEERERVTAGREEQGSAIRKLCCSPVRGNGRDRRVPFALRGQTRRRGVAIGLLSILAEMRLFTSGYLIIIPPG</sequence>
<gene>
    <name evidence="3" type="ORF">AAFF_G00219390</name>
</gene>
<keyword evidence="2" id="KW-0472">Membrane</keyword>
<comment type="caution">
    <text evidence="3">The sequence shown here is derived from an EMBL/GenBank/DDBJ whole genome shotgun (WGS) entry which is preliminary data.</text>
</comment>
<evidence type="ECO:0000256" key="2">
    <source>
        <dbReference type="SAM" id="Phobius"/>
    </source>
</evidence>
<keyword evidence="4" id="KW-1185">Reference proteome</keyword>
<feature type="compositionally biased region" description="Basic and acidic residues" evidence="1">
    <location>
        <begin position="7"/>
        <end position="21"/>
    </location>
</feature>
<evidence type="ECO:0000313" key="4">
    <source>
        <dbReference type="Proteomes" id="UP001221898"/>
    </source>
</evidence>
<dbReference type="AlphaFoldDB" id="A0AAD7RG37"/>
<feature type="transmembrane region" description="Helical" evidence="2">
    <location>
        <begin position="55"/>
        <end position="77"/>
    </location>
</feature>
<protein>
    <submittedName>
        <fullName evidence="3">Uncharacterized protein</fullName>
    </submittedName>
</protein>
<dbReference type="EMBL" id="JAINUG010000290">
    <property type="protein sequence ID" value="KAJ8383559.1"/>
    <property type="molecule type" value="Genomic_DNA"/>
</dbReference>
<feature type="region of interest" description="Disordered" evidence="1">
    <location>
        <begin position="1"/>
        <end position="22"/>
    </location>
</feature>
<keyword evidence="2" id="KW-1133">Transmembrane helix</keyword>
<keyword evidence="2" id="KW-0812">Transmembrane</keyword>
<dbReference type="Proteomes" id="UP001221898">
    <property type="component" value="Unassembled WGS sequence"/>
</dbReference>
<accession>A0AAD7RG37</accession>
<evidence type="ECO:0000313" key="3">
    <source>
        <dbReference type="EMBL" id="KAJ8383559.1"/>
    </source>
</evidence>
<organism evidence="3 4">
    <name type="scientific">Aldrovandia affinis</name>
    <dbReference type="NCBI Taxonomy" id="143900"/>
    <lineage>
        <taxon>Eukaryota</taxon>
        <taxon>Metazoa</taxon>
        <taxon>Chordata</taxon>
        <taxon>Craniata</taxon>
        <taxon>Vertebrata</taxon>
        <taxon>Euteleostomi</taxon>
        <taxon>Actinopterygii</taxon>
        <taxon>Neopterygii</taxon>
        <taxon>Teleostei</taxon>
        <taxon>Notacanthiformes</taxon>
        <taxon>Halosauridae</taxon>
        <taxon>Aldrovandia</taxon>
    </lineage>
</organism>
<reference evidence="3" key="1">
    <citation type="journal article" date="2023" name="Science">
        <title>Genome structures resolve the early diversification of teleost fishes.</title>
        <authorList>
            <person name="Parey E."/>
            <person name="Louis A."/>
            <person name="Montfort J."/>
            <person name="Bouchez O."/>
            <person name="Roques C."/>
            <person name="Iampietro C."/>
            <person name="Lluch J."/>
            <person name="Castinel A."/>
            <person name="Donnadieu C."/>
            <person name="Desvignes T."/>
            <person name="Floi Bucao C."/>
            <person name="Jouanno E."/>
            <person name="Wen M."/>
            <person name="Mejri S."/>
            <person name="Dirks R."/>
            <person name="Jansen H."/>
            <person name="Henkel C."/>
            <person name="Chen W.J."/>
            <person name="Zahm M."/>
            <person name="Cabau C."/>
            <person name="Klopp C."/>
            <person name="Thompson A.W."/>
            <person name="Robinson-Rechavi M."/>
            <person name="Braasch I."/>
            <person name="Lecointre G."/>
            <person name="Bobe J."/>
            <person name="Postlethwait J.H."/>
            <person name="Berthelot C."/>
            <person name="Roest Crollius H."/>
            <person name="Guiguen Y."/>
        </authorList>
    </citation>
    <scope>NUCLEOTIDE SEQUENCE</scope>
    <source>
        <strain evidence="3">NC1722</strain>
    </source>
</reference>
<proteinExistence type="predicted"/>
<name>A0AAD7RG37_9TELE</name>